<dbReference type="InterPro" id="IPR011032">
    <property type="entry name" value="GroES-like_sf"/>
</dbReference>
<name>X0GTW4_FUSOX</name>
<dbReference type="InterPro" id="IPR013154">
    <property type="entry name" value="ADH-like_N"/>
</dbReference>
<evidence type="ECO:0000256" key="3">
    <source>
        <dbReference type="ARBA" id="ARBA00022857"/>
    </source>
</evidence>
<dbReference type="InterPro" id="IPR036291">
    <property type="entry name" value="NAD(P)-bd_dom_sf"/>
</dbReference>
<feature type="domain" description="Enoyl reductase (ER)" evidence="5">
    <location>
        <begin position="28"/>
        <end position="386"/>
    </location>
</feature>
<gene>
    <name evidence="6" type="ORF">FOPG_16776</name>
</gene>
<evidence type="ECO:0000256" key="1">
    <source>
        <dbReference type="ARBA" id="ARBA00008072"/>
    </source>
</evidence>
<dbReference type="AlphaFoldDB" id="X0GTW4"/>
<dbReference type="Proteomes" id="UP000030676">
    <property type="component" value="Unassembled WGS sequence"/>
</dbReference>
<evidence type="ECO:0000259" key="5">
    <source>
        <dbReference type="SMART" id="SM00829"/>
    </source>
</evidence>
<evidence type="ECO:0000256" key="4">
    <source>
        <dbReference type="ARBA" id="ARBA00023002"/>
    </source>
</evidence>
<dbReference type="OrthoDB" id="48317at2759"/>
<dbReference type="SUPFAM" id="SSF51735">
    <property type="entry name" value="NAD(P)-binding Rossmann-fold domains"/>
    <property type="match status" value="1"/>
</dbReference>
<dbReference type="Gene3D" id="3.40.50.720">
    <property type="entry name" value="NAD(P)-binding Rossmann-like Domain"/>
    <property type="match status" value="1"/>
</dbReference>
<proteinExistence type="inferred from homology"/>
<sequence>MTDNKSMLRNDEGWMKRQSSIVQVDKGATPESLSFMISHSATVPSPPSGYVLVRTLAVALNPFDHKMAEYFPAPGASVGCDFCGIVEQPPSLSSDDKKEDKSEKYRFQAGQRVCGSLVGNNPQRPWEGAFSQYIVAEADLLICVPPGWSDVDAAALGGVGWKTAALALWDSATLALSGRPSSPYQGPPVPVIVYGGTTATGTMACQLLKLSGYFPIAVTSPDSATLAIEYGATVTASHTSPSCIEDIQQKVRAIGISASIRHVIDCITDARSAAICMATIGRVGGRYACLEAFNKLWQNRRTVNVELVMCPEANGVVMDVGPVAYTRPHNRQRYEIGLAAAKEMQALIDHGLIRNHPVEEVEGGWEGILTGLEMLRSGRVRGKKLVVRIPA</sequence>
<comment type="similarity">
    <text evidence="1">Belongs to the zinc-containing alcohol dehydrogenase family.</text>
</comment>
<dbReference type="SMART" id="SM00829">
    <property type="entry name" value="PKS_ER"/>
    <property type="match status" value="1"/>
</dbReference>
<dbReference type="PANTHER" id="PTHR45348:SF1">
    <property type="entry name" value="TRANS-ENOYL REDUCTASE STHE"/>
    <property type="match status" value="1"/>
</dbReference>
<keyword evidence="3" id="KW-0521">NADP</keyword>
<dbReference type="PANTHER" id="PTHR45348">
    <property type="entry name" value="HYPOTHETICAL OXIDOREDUCTASE (EUROFUNG)"/>
    <property type="match status" value="1"/>
</dbReference>
<dbReference type="SUPFAM" id="SSF50129">
    <property type="entry name" value="GroES-like"/>
    <property type="match status" value="1"/>
</dbReference>
<reference evidence="6" key="2">
    <citation type="submission" date="2014-03" db="EMBL/GenBank/DDBJ databases">
        <title>The Genome Annotation of Fusarium oxysporum PHW808.</title>
        <authorList>
            <consortium name="The Broad Institute Genomics Platform"/>
            <person name="Ma L.-J."/>
            <person name="Corby-Kistler H."/>
            <person name="Broz K."/>
            <person name="Gale L.R."/>
            <person name="Jonkers W."/>
            <person name="O'Donnell K."/>
            <person name="Ploetz R."/>
            <person name="Steinberg C."/>
            <person name="Schwartz D.C."/>
            <person name="VanEtten H."/>
            <person name="Zhou S."/>
            <person name="Young S.K."/>
            <person name="Zeng Q."/>
            <person name="Gargeya S."/>
            <person name="Fitzgerald M."/>
            <person name="Abouelleil A."/>
            <person name="Alvarado L."/>
            <person name="Chapman S.B."/>
            <person name="Gainer-Dewar J."/>
            <person name="Goldberg J."/>
            <person name="Griggs A."/>
            <person name="Gujja S."/>
            <person name="Hansen M."/>
            <person name="Howarth C."/>
            <person name="Imamovic A."/>
            <person name="Ireland A."/>
            <person name="Larimer J."/>
            <person name="McCowan C."/>
            <person name="Murphy C."/>
            <person name="Pearson M."/>
            <person name="Poon T.W."/>
            <person name="Priest M."/>
            <person name="Roberts A."/>
            <person name="Saif S."/>
            <person name="Shea T."/>
            <person name="Sykes S."/>
            <person name="Wortman J."/>
            <person name="Nusbaum C."/>
            <person name="Birren B."/>
        </authorList>
    </citation>
    <scope>NUCLEOTIDE SEQUENCE</scope>
    <source>
        <strain evidence="6">54008</strain>
    </source>
</reference>
<dbReference type="InterPro" id="IPR020843">
    <property type="entry name" value="ER"/>
</dbReference>
<keyword evidence="2" id="KW-0547">Nucleotide-binding</keyword>
<dbReference type="CDD" id="cd08249">
    <property type="entry name" value="enoyl_reductase_like"/>
    <property type="match status" value="1"/>
</dbReference>
<dbReference type="Gene3D" id="3.90.180.10">
    <property type="entry name" value="Medium-chain alcohol dehydrogenases, catalytic domain"/>
    <property type="match status" value="1"/>
</dbReference>
<protein>
    <recommendedName>
        <fullName evidence="5">Enoyl reductase (ER) domain-containing protein</fullName>
    </recommendedName>
</protein>
<organism evidence="6">
    <name type="scientific">Fusarium oxysporum f. sp. conglutinans race 2 54008</name>
    <dbReference type="NCBI Taxonomy" id="1089457"/>
    <lineage>
        <taxon>Eukaryota</taxon>
        <taxon>Fungi</taxon>
        <taxon>Dikarya</taxon>
        <taxon>Ascomycota</taxon>
        <taxon>Pezizomycotina</taxon>
        <taxon>Sordariomycetes</taxon>
        <taxon>Hypocreomycetidae</taxon>
        <taxon>Hypocreales</taxon>
        <taxon>Nectriaceae</taxon>
        <taxon>Fusarium</taxon>
        <taxon>Fusarium oxysporum species complex</taxon>
    </lineage>
</organism>
<dbReference type="HOGENOM" id="CLU_026673_16_1_1"/>
<evidence type="ECO:0000256" key="2">
    <source>
        <dbReference type="ARBA" id="ARBA00022741"/>
    </source>
</evidence>
<dbReference type="Pfam" id="PF08240">
    <property type="entry name" value="ADH_N"/>
    <property type="match status" value="1"/>
</dbReference>
<dbReference type="GO" id="GO:0016651">
    <property type="term" value="F:oxidoreductase activity, acting on NAD(P)H"/>
    <property type="evidence" value="ECO:0007669"/>
    <property type="project" value="InterPro"/>
</dbReference>
<dbReference type="GO" id="GO:0000166">
    <property type="term" value="F:nucleotide binding"/>
    <property type="evidence" value="ECO:0007669"/>
    <property type="project" value="UniProtKB-KW"/>
</dbReference>
<dbReference type="InterPro" id="IPR047122">
    <property type="entry name" value="Trans-enoyl_RdTase-like"/>
</dbReference>
<keyword evidence="4" id="KW-0560">Oxidoreductase</keyword>
<reference evidence="6" key="1">
    <citation type="submission" date="2011-11" db="EMBL/GenBank/DDBJ databases">
        <title>The Genome Sequence of Fusarium oxysporum PHW808.</title>
        <authorList>
            <consortium name="The Broad Institute Genome Sequencing Platform"/>
            <person name="Ma L.-J."/>
            <person name="Gale L.R."/>
            <person name="Schwartz D.C."/>
            <person name="Zhou S."/>
            <person name="Corby-Kistler H."/>
            <person name="Young S.K."/>
            <person name="Zeng Q."/>
            <person name="Gargeya S."/>
            <person name="Fitzgerald M."/>
            <person name="Haas B."/>
            <person name="Abouelleil A."/>
            <person name="Alvarado L."/>
            <person name="Arachchi H.M."/>
            <person name="Berlin A."/>
            <person name="Brown A."/>
            <person name="Chapman S.B."/>
            <person name="Chen Z."/>
            <person name="Dunbar C."/>
            <person name="Freedman E."/>
            <person name="Gearin G."/>
            <person name="Goldberg J."/>
            <person name="Griggs A."/>
            <person name="Gujja S."/>
            <person name="Heiman D."/>
            <person name="Howarth C."/>
            <person name="Larson L."/>
            <person name="Lui A."/>
            <person name="MacDonald P.J.P."/>
            <person name="Montmayeur A."/>
            <person name="Murphy C."/>
            <person name="Neiman D."/>
            <person name="Pearson M."/>
            <person name="Priest M."/>
            <person name="Roberts A."/>
            <person name="Saif S."/>
            <person name="Shea T."/>
            <person name="Shenoy N."/>
            <person name="Sisk P."/>
            <person name="Stolte C."/>
            <person name="Sykes S."/>
            <person name="Wortman J."/>
            <person name="Nusbaum C."/>
            <person name="Birren B."/>
        </authorList>
    </citation>
    <scope>NUCLEOTIDE SEQUENCE [LARGE SCALE GENOMIC DNA]</scope>
    <source>
        <strain evidence="6">54008</strain>
    </source>
</reference>
<evidence type="ECO:0000313" key="6">
    <source>
        <dbReference type="EMBL" id="EXL67077.1"/>
    </source>
</evidence>
<dbReference type="EMBL" id="KK033382">
    <property type="protein sequence ID" value="EXL67077.1"/>
    <property type="molecule type" value="Genomic_DNA"/>
</dbReference>
<accession>X0GTW4</accession>